<keyword evidence="6" id="KW-1185">Reference proteome</keyword>
<protein>
    <recommendedName>
        <fullName evidence="7">Ankyrin repeat protein</fullName>
    </recommendedName>
</protein>
<reference evidence="5 6" key="1">
    <citation type="submission" date="2019-10" db="EMBL/GenBank/DDBJ databases">
        <authorList>
            <person name="Palmer J.M."/>
        </authorList>
    </citation>
    <scope>NUCLEOTIDE SEQUENCE [LARGE SCALE GENOMIC DNA]</scope>
    <source>
        <strain evidence="5 6">TWF506</strain>
    </source>
</reference>
<feature type="region of interest" description="Disordered" evidence="4">
    <location>
        <begin position="1"/>
        <end position="24"/>
    </location>
</feature>
<name>A0AAN8NC54_9PEZI</name>
<dbReference type="SMART" id="SM00248">
    <property type="entry name" value="ANK"/>
    <property type="match status" value="2"/>
</dbReference>
<dbReference type="PROSITE" id="PS50297">
    <property type="entry name" value="ANK_REP_REGION"/>
    <property type="match status" value="1"/>
</dbReference>
<keyword evidence="2 3" id="KW-0040">ANK repeat</keyword>
<dbReference type="InterPro" id="IPR002110">
    <property type="entry name" value="Ankyrin_rpt"/>
</dbReference>
<organism evidence="5 6">
    <name type="scientific">Arthrobotrys conoides</name>
    <dbReference type="NCBI Taxonomy" id="74498"/>
    <lineage>
        <taxon>Eukaryota</taxon>
        <taxon>Fungi</taxon>
        <taxon>Dikarya</taxon>
        <taxon>Ascomycota</taxon>
        <taxon>Pezizomycotina</taxon>
        <taxon>Orbiliomycetes</taxon>
        <taxon>Orbiliales</taxon>
        <taxon>Orbiliaceae</taxon>
        <taxon>Arthrobotrys</taxon>
    </lineage>
</organism>
<dbReference type="Proteomes" id="UP001307849">
    <property type="component" value="Unassembled WGS sequence"/>
</dbReference>
<evidence type="ECO:0000313" key="6">
    <source>
        <dbReference type="Proteomes" id="UP001307849"/>
    </source>
</evidence>
<evidence type="ECO:0000256" key="3">
    <source>
        <dbReference type="PROSITE-ProRule" id="PRU00023"/>
    </source>
</evidence>
<accession>A0AAN8NC54</accession>
<comment type="caution">
    <text evidence="5">The sequence shown here is derived from an EMBL/GenBank/DDBJ whole genome shotgun (WGS) entry which is preliminary data.</text>
</comment>
<evidence type="ECO:0000256" key="1">
    <source>
        <dbReference type="ARBA" id="ARBA00022737"/>
    </source>
</evidence>
<dbReference type="PROSITE" id="PS50088">
    <property type="entry name" value="ANK_REPEAT"/>
    <property type="match status" value="1"/>
</dbReference>
<dbReference type="InterPro" id="IPR036770">
    <property type="entry name" value="Ankyrin_rpt-contain_sf"/>
</dbReference>
<evidence type="ECO:0000256" key="4">
    <source>
        <dbReference type="SAM" id="MobiDB-lite"/>
    </source>
</evidence>
<evidence type="ECO:0000256" key="2">
    <source>
        <dbReference type="ARBA" id="ARBA00023043"/>
    </source>
</evidence>
<feature type="repeat" description="ANK" evidence="3">
    <location>
        <begin position="15"/>
        <end position="47"/>
    </location>
</feature>
<dbReference type="Gene3D" id="1.25.40.20">
    <property type="entry name" value="Ankyrin repeat-containing domain"/>
    <property type="match status" value="1"/>
</dbReference>
<evidence type="ECO:0000313" key="5">
    <source>
        <dbReference type="EMBL" id="KAK6502471.1"/>
    </source>
</evidence>
<gene>
    <name evidence="5" type="ORF">TWF506_003054</name>
</gene>
<evidence type="ECO:0008006" key="7">
    <source>
        <dbReference type="Google" id="ProtNLM"/>
    </source>
</evidence>
<proteinExistence type="predicted"/>
<dbReference type="PANTHER" id="PTHR24126:SF14">
    <property type="entry name" value="ANK_REP_REGION DOMAIN-CONTAINING PROTEIN"/>
    <property type="match status" value="1"/>
</dbReference>
<dbReference type="EMBL" id="JAVHJM010000011">
    <property type="protein sequence ID" value="KAK6502471.1"/>
    <property type="molecule type" value="Genomic_DNA"/>
</dbReference>
<dbReference type="AlphaFoldDB" id="A0AAN8NC54"/>
<keyword evidence="1" id="KW-0677">Repeat</keyword>
<sequence>MLVDQGANLEAQDKDDHTPLSRTAANGHEAVVQFLLENGADVDAKDKSGRTSLSRAAENGHFAVVRLFVEKRLGRGQR</sequence>
<dbReference type="Pfam" id="PF12796">
    <property type="entry name" value="Ank_2"/>
    <property type="match status" value="1"/>
</dbReference>
<dbReference type="PANTHER" id="PTHR24126">
    <property type="entry name" value="ANKYRIN REPEAT, PH AND SEC7 DOMAIN CONTAINING PROTEIN SECG-RELATED"/>
    <property type="match status" value="1"/>
</dbReference>
<dbReference type="SUPFAM" id="SSF48403">
    <property type="entry name" value="Ankyrin repeat"/>
    <property type="match status" value="1"/>
</dbReference>